<evidence type="ECO:0000256" key="12">
    <source>
        <dbReference type="ARBA" id="ARBA00029757"/>
    </source>
</evidence>
<evidence type="ECO:0000256" key="4">
    <source>
        <dbReference type="ARBA" id="ARBA00016436"/>
    </source>
</evidence>
<dbReference type="HAMAP" id="MF_00409">
    <property type="entry name" value="LpxK"/>
    <property type="match status" value="1"/>
</dbReference>
<dbReference type="EMBL" id="JBHUHZ010000001">
    <property type="protein sequence ID" value="MFD2161143.1"/>
    <property type="molecule type" value="Genomic_DNA"/>
</dbReference>
<sequence length="350" mass="39549">MQYLRLLLLPFSLIYGSVIWLRNKAYDFGIFKSASFQVKVISVGNLAIGGAGKSPMAEYLVRLLQNRFRMAVLSRGYGRKAVGFRLVDIEDTPDLVGDEPLQFRRKFDNITVAVAEKRVIGLTALQPNHDVVILDDAFQHRAVKPGLSILLFDYTQISNPLVVLPAGNLREPFANRKRAQILVVSKCPAEFSEAESEQVKNRIHPLSHQSLFFSYLNYGNLVSISSKPEKHLSAIEPRSTVFLLTGIANPVPLLKKVKSLSRDVIHHDYPDHHTFSTKNIAKLASEFRACPSDEKIIITTEKDAQRLQLPELLELLKDLPVYYLPVTARFHQADEARFNKLIELYVEGNI</sequence>
<keyword evidence="7 13" id="KW-0808">Transferase</keyword>
<keyword evidence="10 13" id="KW-0067">ATP-binding</keyword>
<comment type="function">
    <text evidence="1 13">Transfers the gamma-phosphate of ATP to the 4'-position of a tetraacyldisaccharide 1-phosphate intermediate (termed DS-1-P) to form tetraacyldisaccharide 1,4'-bis-phosphate (lipid IVA).</text>
</comment>
<evidence type="ECO:0000256" key="13">
    <source>
        <dbReference type="HAMAP-Rule" id="MF_00409"/>
    </source>
</evidence>
<dbReference type="Proteomes" id="UP001597387">
    <property type="component" value="Unassembled WGS sequence"/>
</dbReference>
<comment type="caution">
    <text evidence="14">The sequence shown here is derived from an EMBL/GenBank/DDBJ whole genome shotgun (WGS) entry which is preliminary data.</text>
</comment>
<comment type="similarity">
    <text evidence="13">Belongs to the LpxK family.</text>
</comment>
<comment type="pathway">
    <text evidence="2 13">Glycolipid biosynthesis; lipid IV(A) biosynthesis; lipid IV(A) from (3R)-3-hydroxytetradecanoyl-[acyl-carrier-protein] and UDP-N-acetyl-alpha-D-glucosamine: step 6/6.</text>
</comment>
<proteinExistence type="inferred from homology"/>
<evidence type="ECO:0000256" key="11">
    <source>
        <dbReference type="ARBA" id="ARBA00023098"/>
    </source>
</evidence>
<reference evidence="15" key="1">
    <citation type="journal article" date="2019" name="Int. J. Syst. Evol. Microbiol.">
        <title>The Global Catalogue of Microorganisms (GCM) 10K type strain sequencing project: providing services to taxonomists for standard genome sequencing and annotation.</title>
        <authorList>
            <consortium name="The Broad Institute Genomics Platform"/>
            <consortium name="The Broad Institute Genome Sequencing Center for Infectious Disease"/>
            <person name="Wu L."/>
            <person name="Ma J."/>
        </authorList>
    </citation>
    <scope>NUCLEOTIDE SEQUENCE [LARGE SCALE GENOMIC DNA]</scope>
    <source>
        <strain evidence="15">KCTC 42217</strain>
    </source>
</reference>
<comment type="caution">
    <text evidence="13">Lacks conserved residue(s) required for the propagation of feature annotation.</text>
</comment>
<dbReference type="GO" id="GO:0009029">
    <property type="term" value="F:lipid-A 4'-kinase activity"/>
    <property type="evidence" value="ECO:0007669"/>
    <property type="project" value="UniProtKB-EC"/>
</dbReference>
<evidence type="ECO:0000313" key="14">
    <source>
        <dbReference type="EMBL" id="MFD2161143.1"/>
    </source>
</evidence>
<gene>
    <name evidence="13 14" type="primary">lpxK</name>
    <name evidence="14" type="ORF">ACFSJU_02000</name>
</gene>
<keyword evidence="15" id="KW-1185">Reference proteome</keyword>
<dbReference type="SUPFAM" id="SSF52540">
    <property type="entry name" value="P-loop containing nucleoside triphosphate hydrolases"/>
    <property type="match status" value="1"/>
</dbReference>
<organism evidence="14 15">
    <name type="scientific">Paradesertivirga mongoliensis</name>
    <dbReference type="NCBI Taxonomy" id="2100740"/>
    <lineage>
        <taxon>Bacteria</taxon>
        <taxon>Pseudomonadati</taxon>
        <taxon>Bacteroidota</taxon>
        <taxon>Sphingobacteriia</taxon>
        <taxon>Sphingobacteriales</taxon>
        <taxon>Sphingobacteriaceae</taxon>
        <taxon>Paradesertivirga</taxon>
    </lineage>
</organism>
<evidence type="ECO:0000256" key="7">
    <source>
        <dbReference type="ARBA" id="ARBA00022679"/>
    </source>
</evidence>
<evidence type="ECO:0000256" key="5">
    <source>
        <dbReference type="ARBA" id="ARBA00022516"/>
    </source>
</evidence>
<evidence type="ECO:0000313" key="15">
    <source>
        <dbReference type="Proteomes" id="UP001597387"/>
    </source>
</evidence>
<evidence type="ECO:0000256" key="9">
    <source>
        <dbReference type="ARBA" id="ARBA00022777"/>
    </source>
</evidence>
<dbReference type="RefSeq" id="WP_255900053.1">
    <property type="nucleotide sequence ID" value="NZ_JAFMZO010000001.1"/>
</dbReference>
<dbReference type="PANTHER" id="PTHR42724:SF1">
    <property type="entry name" value="TETRAACYLDISACCHARIDE 4'-KINASE, MITOCHONDRIAL-RELATED"/>
    <property type="match status" value="1"/>
</dbReference>
<evidence type="ECO:0000256" key="2">
    <source>
        <dbReference type="ARBA" id="ARBA00004870"/>
    </source>
</evidence>
<dbReference type="EC" id="2.7.1.130" evidence="3 13"/>
<evidence type="ECO:0000256" key="6">
    <source>
        <dbReference type="ARBA" id="ARBA00022556"/>
    </source>
</evidence>
<keyword evidence="8 13" id="KW-0547">Nucleotide-binding</keyword>
<evidence type="ECO:0000256" key="10">
    <source>
        <dbReference type="ARBA" id="ARBA00022840"/>
    </source>
</evidence>
<evidence type="ECO:0000256" key="8">
    <source>
        <dbReference type="ARBA" id="ARBA00022741"/>
    </source>
</evidence>
<evidence type="ECO:0000256" key="3">
    <source>
        <dbReference type="ARBA" id="ARBA00012071"/>
    </source>
</evidence>
<keyword evidence="9 13" id="KW-0418">Kinase</keyword>
<comment type="catalytic activity">
    <reaction evidence="13">
        <text>a lipid A disaccharide + ATP = a lipid IVA + ADP + H(+)</text>
        <dbReference type="Rhea" id="RHEA:67840"/>
        <dbReference type="ChEBI" id="CHEBI:15378"/>
        <dbReference type="ChEBI" id="CHEBI:30616"/>
        <dbReference type="ChEBI" id="CHEBI:176343"/>
        <dbReference type="ChEBI" id="CHEBI:176425"/>
        <dbReference type="ChEBI" id="CHEBI:456216"/>
        <dbReference type="EC" id="2.7.1.130"/>
    </reaction>
</comment>
<dbReference type="Pfam" id="PF02606">
    <property type="entry name" value="LpxK"/>
    <property type="match status" value="1"/>
</dbReference>
<keyword evidence="5 13" id="KW-0444">Lipid biosynthesis</keyword>
<dbReference type="InterPro" id="IPR003758">
    <property type="entry name" value="LpxK"/>
</dbReference>
<name>A0ABW4ZGJ3_9SPHI</name>
<dbReference type="PANTHER" id="PTHR42724">
    <property type="entry name" value="TETRAACYLDISACCHARIDE 4'-KINASE"/>
    <property type="match status" value="1"/>
</dbReference>
<keyword evidence="6 13" id="KW-0441">Lipid A biosynthesis</keyword>
<keyword evidence="11 13" id="KW-0443">Lipid metabolism</keyword>
<dbReference type="InterPro" id="IPR027417">
    <property type="entry name" value="P-loop_NTPase"/>
</dbReference>
<evidence type="ECO:0000256" key="1">
    <source>
        <dbReference type="ARBA" id="ARBA00002274"/>
    </source>
</evidence>
<protein>
    <recommendedName>
        <fullName evidence="4 13">Tetraacyldisaccharide 4'-kinase</fullName>
        <ecNumber evidence="3 13">2.7.1.130</ecNumber>
    </recommendedName>
    <alternativeName>
        <fullName evidence="12 13">Lipid A 4'-kinase</fullName>
    </alternativeName>
</protein>
<dbReference type="NCBIfam" id="TIGR00682">
    <property type="entry name" value="lpxK"/>
    <property type="match status" value="1"/>
</dbReference>
<accession>A0ABW4ZGJ3</accession>